<name>A0ACC2II35_9PLEO</name>
<evidence type="ECO:0000313" key="1">
    <source>
        <dbReference type="EMBL" id="KAJ8114835.1"/>
    </source>
</evidence>
<gene>
    <name evidence="1" type="ORF">OPT61_g3377</name>
</gene>
<sequence>MAFKTKPAFVHYGTWGDETRAHPAMKWMEQYTLAYDSKASDEVQNNLMTSDHVLVRTTGQKHHGAAESVHALYNEIYAPFAKWSHVPYHLIAYEVEDGWEMMGLATLYWTLAVPGKQESGEKVKDEQGNEWDGANPAAFNFKYRKEGDKIRLAKTEIAADPTGAVVGMLKRGMMKPEDLMK</sequence>
<dbReference type="EMBL" id="JAPHNI010000172">
    <property type="protein sequence ID" value="KAJ8114835.1"/>
    <property type="molecule type" value="Genomic_DNA"/>
</dbReference>
<organism evidence="1 2">
    <name type="scientific">Boeremia exigua</name>
    <dbReference type="NCBI Taxonomy" id="749465"/>
    <lineage>
        <taxon>Eukaryota</taxon>
        <taxon>Fungi</taxon>
        <taxon>Dikarya</taxon>
        <taxon>Ascomycota</taxon>
        <taxon>Pezizomycotina</taxon>
        <taxon>Dothideomycetes</taxon>
        <taxon>Pleosporomycetidae</taxon>
        <taxon>Pleosporales</taxon>
        <taxon>Pleosporineae</taxon>
        <taxon>Didymellaceae</taxon>
        <taxon>Boeremia</taxon>
    </lineage>
</organism>
<accession>A0ACC2II35</accession>
<comment type="caution">
    <text evidence="1">The sequence shown here is derived from an EMBL/GenBank/DDBJ whole genome shotgun (WGS) entry which is preliminary data.</text>
</comment>
<reference evidence="1" key="1">
    <citation type="submission" date="2022-11" db="EMBL/GenBank/DDBJ databases">
        <title>Genome Sequence of Boeremia exigua.</title>
        <authorList>
            <person name="Buettner E."/>
        </authorList>
    </citation>
    <scope>NUCLEOTIDE SEQUENCE</scope>
    <source>
        <strain evidence="1">CU02</strain>
    </source>
</reference>
<proteinExistence type="predicted"/>
<protein>
    <submittedName>
        <fullName evidence="1">Uncharacterized protein</fullName>
    </submittedName>
</protein>
<keyword evidence="2" id="KW-1185">Reference proteome</keyword>
<dbReference type="Proteomes" id="UP001153331">
    <property type="component" value="Unassembled WGS sequence"/>
</dbReference>
<evidence type="ECO:0000313" key="2">
    <source>
        <dbReference type="Proteomes" id="UP001153331"/>
    </source>
</evidence>